<keyword evidence="3" id="KW-1185">Reference proteome</keyword>
<protein>
    <recommendedName>
        <fullName evidence="4">DUF4417 domain-containing protein</fullName>
    </recommendedName>
</protein>
<evidence type="ECO:0000313" key="3">
    <source>
        <dbReference type="Proteomes" id="UP000215199"/>
    </source>
</evidence>
<sequence>MQLMHRTDALATGRELINQPTLDAAGDPAPAASRTPRRKPMTLTTTDTPARSAPQLGLGGTRSSHRWTSTPGNFDKLNCRALWPADNAWGIPLLPRATFEPARLVAYTDRHAARTAGPGSAVHFFLDDYRFEVVWSKPERGLSRCRSVGAALTPDFSLYRDMPLVMQCWQVYRSRWCGAWLHHHGVTVVPTISWSTPDSYPFAFAGIPAGSVVAVSTVGVWRDPVARELFVAGYAEMLHQLAPALVLVHGKPPTEQVQAGTPVRCYPSRWDGGDR</sequence>
<comment type="caution">
    <text evidence="2">The sequence shown here is derived from an EMBL/GenBank/DDBJ whole genome shotgun (WGS) entry which is preliminary data.</text>
</comment>
<gene>
    <name evidence="2" type="ORF">CF165_07390</name>
</gene>
<feature type="region of interest" description="Disordered" evidence="1">
    <location>
        <begin position="14"/>
        <end position="69"/>
    </location>
</feature>
<evidence type="ECO:0000256" key="1">
    <source>
        <dbReference type="SAM" id="MobiDB-lite"/>
    </source>
</evidence>
<dbReference type="InterPro" id="IPR025530">
    <property type="entry name" value="DUF4417"/>
</dbReference>
<evidence type="ECO:0008006" key="4">
    <source>
        <dbReference type="Google" id="ProtNLM"/>
    </source>
</evidence>
<organism evidence="2 3">
    <name type="scientific">Amycolatopsis vastitatis</name>
    <dbReference type="NCBI Taxonomy" id="1905142"/>
    <lineage>
        <taxon>Bacteria</taxon>
        <taxon>Bacillati</taxon>
        <taxon>Actinomycetota</taxon>
        <taxon>Actinomycetes</taxon>
        <taxon>Pseudonocardiales</taxon>
        <taxon>Pseudonocardiaceae</taxon>
        <taxon>Amycolatopsis</taxon>
    </lineage>
</organism>
<evidence type="ECO:0000313" key="2">
    <source>
        <dbReference type="EMBL" id="OXM69347.1"/>
    </source>
</evidence>
<dbReference type="EMBL" id="NMUL01000007">
    <property type="protein sequence ID" value="OXM69347.1"/>
    <property type="molecule type" value="Genomic_DNA"/>
</dbReference>
<reference evidence="3" key="1">
    <citation type="submission" date="2017-07" db="EMBL/GenBank/DDBJ databases">
        <title>Comparative genome mining reveals phylogenetic distribution patterns of secondary metabolites in Amycolatopsis.</title>
        <authorList>
            <person name="Adamek M."/>
            <person name="Alanjary M."/>
            <person name="Sales-Ortells H."/>
            <person name="Goodfellow M."/>
            <person name="Bull A.T."/>
            <person name="Kalinowski J."/>
            <person name="Ziemert N."/>
        </authorList>
    </citation>
    <scope>NUCLEOTIDE SEQUENCE [LARGE SCALE GENOMIC DNA]</scope>
    <source>
        <strain evidence="3">H5</strain>
    </source>
</reference>
<dbReference type="AlphaFoldDB" id="A0A229TDN1"/>
<name>A0A229TDN1_9PSEU</name>
<dbReference type="Pfam" id="PF14386">
    <property type="entry name" value="DUF4417"/>
    <property type="match status" value="1"/>
</dbReference>
<proteinExistence type="predicted"/>
<accession>A0A229TDN1</accession>
<dbReference type="Proteomes" id="UP000215199">
    <property type="component" value="Unassembled WGS sequence"/>
</dbReference>